<name>A0A934MQF6_9BACL</name>
<keyword evidence="3" id="KW-1185">Reference proteome</keyword>
<organism evidence="2 3">
    <name type="scientific">Paenibacillus roseus</name>
    <dbReference type="NCBI Taxonomy" id="2798579"/>
    <lineage>
        <taxon>Bacteria</taxon>
        <taxon>Bacillati</taxon>
        <taxon>Bacillota</taxon>
        <taxon>Bacilli</taxon>
        <taxon>Bacillales</taxon>
        <taxon>Paenibacillaceae</taxon>
        <taxon>Paenibacillus</taxon>
    </lineage>
</organism>
<proteinExistence type="predicted"/>
<sequence length="70" mass="8071">MFSDYSDIVSVNELMEMLDIGRSKALELLQTGQIKSLKMKGYRIPKAAVKDYILSKTKMSIEHYREIAED</sequence>
<evidence type="ECO:0000259" key="1">
    <source>
        <dbReference type="Pfam" id="PF12728"/>
    </source>
</evidence>
<accession>A0A934MQF6</accession>
<dbReference type="Pfam" id="PF12728">
    <property type="entry name" value="HTH_17"/>
    <property type="match status" value="1"/>
</dbReference>
<comment type="caution">
    <text evidence="2">The sequence shown here is derived from an EMBL/GenBank/DDBJ whole genome shotgun (WGS) entry which is preliminary data.</text>
</comment>
<evidence type="ECO:0000313" key="2">
    <source>
        <dbReference type="EMBL" id="MBJ6361838.1"/>
    </source>
</evidence>
<feature type="domain" description="Helix-turn-helix" evidence="1">
    <location>
        <begin position="10"/>
        <end position="55"/>
    </location>
</feature>
<dbReference type="EMBL" id="JAELUP010000057">
    <property type="protein sequence ID" value="MBJ6361838.1"/>
    <property type="molecule type" value="Genomic_DNA"/>
</dbReference>
<protein>
    <submittedName>
        <fullName evidence="2">Helix-turn-helix domain-containing protein</fullName>
    </submittedName>
</protein>
<evidence type="ECO:0000313" key="3">
    <source>
        <dbReference type="Proteomes" id="UP000640274"/>
    </source>
</evidence>
<reference evidence="2" key="1">
    <citation type="submission" date="2020-12" db="EMBL/GenBank/DDBJ databases">
        <authorList>
            <person name="Huq M.A."/>
        </authorList>
    </citation>
    <scope>NUCLEOTIDE SEQUENCE</scope>
    <source>
        <strain evidence="2">MAHUQ-46</strain>
    </source>
</reference>
<dbReference type="AlphaFoldDB" id="A0A934MQF6"/>
<dbReference type="InterPro" id="IPR041657">
    <property type="entry name" value="HTH_17"/>
</dbReference>
<dbReference type="RefSeq" id="WP_199019391.1">
    <property type="nucleotide sequence ID" value="NZ_JAELUP010000057.1"/>
</dbReference>
<gene>
    <name evidence="2" type="ORF">JFN88_11235</name>
</gene>
<dbReference type="Proteomes" id="UP000640274">
    <property type="component" value="Unassembled WGS sequence"/>
</dbReference>